<comment type="caution">
    <text evidence="1">The sequence shown here is derived from an EMBL/GenBank/DDBJ whole genome shotgun (WGS) entry which is preliminary data.</text>
</comment>
<evidence type="ECO:0000313" key="1">
    <source>
        <dbReference type="EMBL" id="VCW67242.1"/>
    </source>
</evidence>
<keyword evidence="2" id="KW-1185">Reference proteome</keyword>
<reference evidence="1 2" key="1">
    <citation type="submission" date="2018-10" db="EMBL/GenBank/DDBJ databases">
        <authorList>
            <person name="Ekblom R."/>
            <person name="Jareborg N."/>
        </authorList>
    </citation>
    <scope>NUCLEOTIDE SEQUENCE [LARGE SCALE GENOMIC DNA]</scope>
    <source>
        <tissue evidence="1">Muscle</tissue>
    </source>
</reference>
<evidence type="ECO:0000313" key="2">
    <source>
        <dbReference type="Proteomes" id="UP000269945"/>
    </source>
</evidence>
<protein>
    <submittedName>
        <fullName evidence="1">Uncharacterized protein</fullName>
    </submittedName>
</protein>
<feature type="non-terminal residue" evidence="1">
    <location>
        <position position="1"/>
    </location>
</feature>
<proteinExistence type="predicted"/>
<dbReference type="AlphaFoldDB" id="A0A9X9LG71"/>
<accession>A0A9X9LG71</accession>
<feature type="non-terminal residue" evidence="1">
    <location>
        <position position="155"/>
    </location>
</feature>
<organism evidence="1 2">
    <name type="scientific">Gulo gulo</name>
    <name type="common">Wolverine</name>
    <name type="synonym">Gluton</name>
    <dbReference type="NCBI Taxonomy" id="48420"/>
    <lineage>
        <taxon>Eukaryota</taxon>
        <taxon>Metazoa</taxon>
        <taxon>Chordata</taxon>
        <taxon>Craniata</taxon>
        <taxon>Vertebrata</taxon>
        <taxon>Euteleostomi</taxon>
        <taxon>Mammalia</taxon>
        <taxon>Eutheria</taxon>
        <taxon>Laurasiatheria</taxon>
        <taxon>Carnivora</taxon>
        <taxon>Caniformia</taxon>
        <taxon>Musteloidea</taxon>
        <taxon>Mustelidae</taxon>
        <taxon>Guloninae</taxon>
        <taxon>Gulo</taxon>
    </lineage>
</organism>
<name>A0A9X9LG71_GULGU</name>
<gene>
    <name evidence="1" type="ORF">BN2614_LOCUS4</name>
</gene>
<sequence>PGPPQHCPAWRAPEPGFLHPGGVVPGPWPPALMATHLLTHSPWPSGVAFSLEMPPRCLRAPGSFSSIWVPGATAPTCSSAPTTPSFTTHPLSSTAGRRAWRCPGTSQPPTCCKEAFTATPSTPRCTWTPGARTRWSCLSTMWSPWSSSSPPMPSG</sequence>
<dbReference type="EMBL" id="CYRY02002532">
    <property type="protein sequence ID" value="VCW67242.1"/>
    <property type="molecule type" value="Genomic_DNA"/>
</dbReference>
<dbReference type="Proteomes" id="UP000269945">
    <property type="component" value="Unassembled WGS sequence"/>
</dbReference>